<reference evidence="12" key="1">
    <citation type="submission" date="2016-04" db="EMBL/GenBank/DDBJ databases">
        <authorList>
            <person name="Evans L.H."/>
            <person name="Alamgir A."/>
            <person name="Owens N."/>
            <person name="Weber N.D."/>
            <person name="Virtaneva K."/>
            <person name="Barbian K."/>
            <person name="Babar A."/>
            <person name="Rosenke K."/>
        </authorList>
    </citation>
    <scope>NUCLEOTIDE SEQUENCE</scope>
    <source>
        <strain evidence="12">86</strain>
    </source>
</reference>
<evidence type="ECO:0000256" key="7">
    <source>
        <dbReference type="ARBA" id="ARBA00023049"/>
    </source>
</evidence>
<feature type="region of interest" description="Disordered" evidence="8">
    <location>
        <begin position="41"/>
        <end position="104"/>
    </location>
</feature>
<evidence type="ECO:0000256" key="8">
    <source>
        <dbReference type="SAM" id="MobiDB-lite"/>
    </source>
</evidence>
<dbReference type="Gene3D" id="2.70.70.10">
    <property type="entry name" value="Glucose Permease (Domain IIA)"/>
    <property type="match status" value="1"/>
</dbReference>
<evidence type="ECO:0000259" key="10">
    <source>
        <dbReference type="Pfam" id="PF01551"/>
    </source>
</evidence>
<dbReference type="GO" id="GO:0046872">
    <property type="term" value="F:metal ion binding"/>
    <property type="evidence" value="ECO:0007669"/>
    <property type="project" value="UniProtKB-KW"/>
</dbReference>
<evidence type="ECO:0000256" key="2">
    <source>
        <dbReference type="ARBA" id="ARBA00004196"/>
    </source>
</evidence>
<dbReference type="PANTHER" id="PTHR21666:SF288">
    <property type="entry name" value="CELL DIVISION PROTEIN YTFB"/>
    <property type="match status" value="1"/>
</dbReference>
<dbReference type="GO" id="GO:0006508">
    <property type="term" value="P:proteolysis"/>
    <property type="evidence" value="ECO:0007669"/>
    <property type="project" value="UniProtKB-KW"/>
</dbReference>
<evidence type="ECO:0000256" key="9">
    <source>
        <dbReference type="SAM" id="Phobius"/>
    </source>
</evidence>
<dbReference type="Pfam" id="PF19425">
    <property type="entry name" value="Csd3_N2"/>
    <property type="match status" value="1"/>
</dbReference>
<dbReference type="GO" id="GO:0004222">
    <property type="term" value="F:metalloendopeptidase activity"/>
    <property type="evidence" value="ECO:0007669"/>
    <property type="project" value="TreeGrafter"/>
</dbReference>
<dbReference type="InterPro" id="IPR016047">
    <property type="entry name" value="M23ase_b-sheet_dom"/>
</dbReference>
<dbReference type="SUPFAM" id="SSF51261">
    <property type="entry name" value="Duplicated hybrid motif"/>
    <property type="match status" value="1"/>
</dbReference>
<dbReference type="InterPro" id="IPR045834">
    <property type="entry name" value="Csd3_N2"/>
</dbReference>
<keyword evidence="3" id="KW-0645">Protease</keyword>
<evidence type="ECO:0000259" key="11">
    <source>
        <dbReference type="Pfam" id="PF19425"/>
    </source>
</evidence>
<feature type="transmembrane region" description="Helical" evidence="9">
    <location>
        <begin position="20"/>
        <end position="39"/>
    </location>
</feature>
<dbReference type="PANTHER" id="PTHR21666">
    <property type="entry name" value="PEPTIDASE-RELATED"/>
    <property type="match status" value="1"/>
</dbReference>
<dbReference type="CDD" id="cd12797">
    <property type="entry name" value="M23_peptidase"/>
    <property type="match status" value="1"/>
</dbReference>
<sequence>MQEELQSAGETSPRIEPRKLLALGLIVGVSGLAVAAVLGSGTSDAGIGRTDQPTLLTPPAIEEPEAYTPRGYLYGGSEYLPDPGRRHRESDRGETVSLPDGPQSRELTVQVLPGDTLGQILDRNDVSRQDGFDAISTLKSVFDPRRLTPGQSVTLGLVESDGGVTLARLLIEAEPGRRSFVERQDTGKFSAGEEHDPITTETMAYSGVIDSSLFAAGERAGVSPTVLSQLIQLFSYDVDFQRDIQKGDRFEVMVDRRTLPDGTKVGDGEIDYASLTLSGEKLVLYRFEDASGLVDYYNAKGQSVRKALLKTPVDGARITSGFGMRNHPVLGYSKMHKGVDFAAPIGTPVYAAGDGVIEKAGPWSSYGNYLRIRHTNTYSTAYGHLSGYAKGISSGVRVRQGQVVAYSGNTGRTTGPHLHYEVLMSGEQVNPLKIKMPSGRALAGNELRKYQNLRAALDRTFASLGGTGAVAAAAPADAPKAR</sequence>
<keyword evidence="5" id="KW-0378">Hydrolase</keyword>
<feature type="domain" description="Csd3-like second N-terminal" evidence="11">
    <location>
        <begin position="204"/>
        <end position="322"/>
    </location>
</feature>
<comment type="subcellular location">
    <subcellularLocation>
        <location evidence="2">Cell envelope</location>
    </subcellularLocation>
</comment>
<evidence type="ECO:0000256" key="1">
    <source>
        <dbReference type="ARBA" id="ARBA00001947"/>
    </source>
</evidence>
<protein>
    <submittedName>
        <fullName evidence="12">Uncharacterized protein</fullName>
    </submittedName>
</protein>
<evidence type="ECO:0000313" key="12">
    <source>
        <dbReference type="EMBL" id="SBV91975.1"/>
    </source>
</evidence>
<name>A0A212IYG1_9PROT</name>
<proteinExistence type="predicted"/>
<keyword evidence="9" id="KW-0812">Transmembrane</keyword>
<dbReference type="InterPro" id="IPR011055">
    <property type="entry name" value="Dup_hybrid_motif"/>
</dbReference>
<dbReference type="Gene3D" id="3.10.450.350">
    <property type="match status" value="2"/>
</dbReference>
<evidence type="ECO:0000256" key="5">
    <source>
        <dbReference type="ARBA" id="ARBA00022801"/>
    </source>
</evidence>
<dbReference type="EMBL" id="FLUO01000001">
    <property type="protein sequence ID" value="SBV91975.1"/>
    <property type="molecule type" value="Genomic_DNA"/>
</dbReference>
<dbReference type="AlphaFoldDB" id="A0A212IYG1"/>
<dbReference type="InterPro" id="IPR050570">
    <property type="entry name" value="Cell_wall_metabolism_enzyme"/>
</dbReference>
<dbReference type="Pfam" id="PF01551">
    <property type="entry name" value="Peptidase_M23"/>
    <property type="match status" value="1"/>
</dbReference>
<evidence type="ECO:0000256" key="3">
    <source>
        <dbReference type="ARBA" id="ARBA00022670"/>
    </source>
</evidence>
<keyword evidence="9" id="KW-0472">Membrane</keyword>
<evidence type="ECO:0000256" key="4">
    <source>
        <dbReference type="ARBA" id="ARBA00022723"/>
    </source>
</evidence>
<feature type="domain" description="M23ase beta-sheet core" evidence="10">
    <location>
        <begin position="334"/>
        <end position="431"/>
    </location>
</feature>
<gene>
    <name evidence="12" type="ORF">KL86APRO_10193</name>
</gene>
<dbReference type="GO" id="GO:0030313">
    <property type="term" value="C:cell envelope"/>
    <property type="evidence" value="ECO:0007669"/>
    <property type="project" value="UniProtKB-SubCell"/>
</dbReference>
<keyword evidence="6" id="KW-0862">Zinc</keyword>
<accession>A0A212IYG1</accession>
<comment type="cofactor">
    <cofactor evidence="1">
        <name>Zn(2+)</name>
        <dbReference type="ChEBI" id="CHEBI:29105"/>
    </cofactor>
</comment>
<organism evidence="12">
    <name type="scientific">uncultured Alphaproteobacteria bacterium</name>
    <dbReference type="NCBI Taxonomy" id="91750"/>
    <lineage>
        <taxon>Bacteria</taxon>
        <taxon>Pseudomonadati</taxon>
        <taxon>Pseudomonadota</taxon>
        <taxon>Alphaproteobacteria</taxon>
        <taxon>environmental samples</taxon>
    </lineage>
</organism>
<keyword evidence="4" id="KW-0479">Metal-binding</keyword>
<evidence type="ECO:0000256" key="6">
    <source>
        <dbReference type="ARBA" id="ARBA00022833"/>
    </source>
</evidence>
<keyword evidence="7" id="KW-0482">Metalloprotease</keyword>
<keyword evidence="9" id="KW-1133">Transmembrane helix</keyword>